<keyword evidence="5" id="KW-0548">Nucleotidyltransferase</keyword>
<dbReference type="HAMAP" id="MF_00151">
    <property type="entry name" value="PPAT_bact"/>
    <property type="match status" value="1"/>
</dbReference>
<evidence type="ECO:0000256" key="9">
    <source>
        <dbReference type="ARBA" id="ARBA00022993"/>
    </source>
</evidence>
<dbReference type="GO" id="GO:0005524">
    <property type="term" value="F:ATP binding"/>
    <property type="evidence" value="ECO:0007669"/>
    <property type="project" value="UniProtKB-KW"/>
</dbReference>
<dbReference type="GO" id="GO:0015937">
    <property type="term" value="P:coenzyme A biosynthetic process"/>
    <property type="evidence" value="ECO:0007669"/>
    <property type="project" value="UniProtKB-KW"/>
</dbReference>
<dbReference type="GO" id="GO:0004595">
    <property type="term" value="F:pantetheine-phosphate adenylyltransferase activity"/>
    <property type="evidence" value="ECO:0007669"/>
    <property type="project" value="UniProtKB-EC"/>
</dbReference>
<dbReference type="PANTHER" id="PTHR21342">
    <property type="entry name" value="PHOSPHOPANTETHEINE ADENYLYLTRANSFERASE"/>
    <property type="match status" value="1"/>
</dbReference>
<keyword evidence="4" id="KW-0808">Transferase</keyword>
<evidence type="ECO:0000313" key="12">
    <source>
        <dbReference type="EMBL" id="CAB4576774.1"/>
    </source>
</evidence>
<evidence type="ECO:0000256" key="4">
    <source>
        <dbReference type="ARBA" id="ARBA00022679"/>
    </source>
</evidence>
<evidence type="ECO:0000256" key="10">
    <source>
        <dbReference type="ARBA" id="ARBA00029346"/>
    </source>
</evidence>
<dbReference type="NCBIfam" id="TIGR01510">
    <property type="entry name" value="coaD_prev_kdtB"/>
    <property type="match status" value="1"/>
</dbReference>
<dbReference type="InterPro" id="IPR001980">
    <property type="entry name" value="PPAT"/>
</dbReference>
<organism evidence="12">
    <name type="scientific">freshwater metagenome</name>
    <dbReference type="NCBI Taxonomy" id="449393"/>
    <lineage>
        <taxon>unclassified sequences</taxon>
        <taxon>metagenomes</taxon>
        <taxon>ecological metagenomes</taxon>
    </lineage>
</organism>
<dbReference type="InterPro" id="IPR014729">
    <property type="entry name" value="Rossmann-like_a/b/a_fold"/>
</dbReference>
<dbReference type="InterPro" id="IPR004821">
    <property type="entry name" value="Cyt_trans-like"/>
</dbReference>
<sequence length="173" mass="18241">MATSSPLTVLYPGSFDPFHNGHLDVVTQAAELFGNVVVAVMHNPDKPGGLIALADRVDLARRCTEHVSGVRVEAFPGLAVQAASVAGADFIVKGLRTPADFDVEQQMAHTNHSVTGVRTVYLPCRSDQAFISSRFIREIAQYGGRIDHMVPAPVVATLAGIFGKPSGGSEGSS</sequence>
<protein>
    <recommendedName>
        <fullName evidence="2">Phosphopantetheine adenylyltransferase</fullName>
        <ecNumber evidence="1">2.7.7.3</ecNumber>
    </recommendedName>
</protein>
<dbReference type="EC" id="2.7.7.3" evidence="1"/>
<dbReference type="EMBL" id="CAEZTS010000049">
    <property type="protein sequence ID" value="CAB4576774.1"/>
    <property type="molecule type" value="Genomic_DNA"/>
</dbReference>
<reference evidence="12" key="1">
    <citation type="submission" date="2020-05" db="EMBL/GenBank/DDBJ databases">
        <authorList>
            <person name="Chiriac C."/>
            <person name="Salcher M."/>
            <person name="Ghai R."/>
            <person name="Kavagutti S V."/>
        </authorList>
    </citation>
    <scope>NUCLEOTIDE SEQUENCE</scope>
</reference>
<evidence type="ECO:0000256" key="1">
    <source>
        <dbReference type="ARBA" id="ARBA00012392"/>
    </source>
</evidence>
<dbReference type="AlphaFoldDB" id="A0A6J6EP42"/>
<accession>A0A6J6EP42</accession>
<evidence type="ECO:0000256" key="6">
    <source>
        <dbReference type="ARBA" id="ARBA00022741"/>
    </source>
</evidence>
<proteinExistence type="inferred from homology"/>
<evidence type="ECO:0000256" key="3">
    <source>
        <dbReference type="ARBA" id="ARBA00022490"/>
    </source>
</evidence>
<keyword evidence="7" id="KW-0067">ATP-binding</keyword>
<name>A0A6J6EP42_9ZZZZ</name>
<keyword evidence="8" id="KW-0460">Magnesium</keyword>
<dbReference type="NCBIfam" id="TIGR00125">
    <property type="entry name" value="cyt_tran_rel"/>
    <property type="match status" value="1"/>
</dbReference>
<evidence type="ECO:0000256" key="8">
    <source>
        <dbReference type="ARBA" id="ARBA00022842"/>
    </source>
</evidence>
<evidence type="ECO:0000259" key="11">
    <source>
        <dbReference type="Pfam" id="PF01467"/>
    </source>
</evidence>
<evidence type="ECO:0000256" key="5">
    <source>
        <dbReference type="ARBA" id="ARBA00022695"/>
    </source>
</evidence>
<dbReference type="Pfam" id="PF01467">
    <property type="entry name" value="CTP_transf_like"/>
    <property type="match status" value="1"/>
</dbReference>
<keyword evidence="3" id="KW-0963">Cytoplasm</keyword>
<evidence type="ECO:0000256" key="7">
    <source>
        <dbReference type="ARBA" id="ARBA00022840"/>
    </source>
</evidence>
<dbReference type="Gene3D" id="3.40.50.620">
    <property type="entry name" value="HUPs"/>
    <property type="match status" value="1"/>
</dbReference>
<dbReference type="SUPFAM" id="SSF52374">
    <property type="entry name" value="Nucleotidylyl transferase"/>
    <property type="match status" value="1"/>
</dbReference>
<keyword evidence="9" id="KW-0173">Coenzyme A biosynthesis</keyword>
<keyword evidence="6" id="KW-0547">Nucleotide-binding</keyword>
<dbReference type="PRINTS" id="PR01020">
    <property type="entry name" value="LPSBIOSNTHSS"/>
</dbReference>
<gene>
    <name evidence="12" type="ORF">UFOPK1722_00726</name>
</gene>
<evidence type="ECO:0000256" key="2">
    <source>
        <dbReference type="ARBA" id="ARBA00013868"/>
    </source>
</evidence>
<comment type="catalytic activity">
    <reaction evidence="10">
        <text>(R)-4'-phosphopantetheine + ATP + H(+) = 3'-dephospho-CoA + diphosphate</text>
        <dbReference type="Rhea" id="RHEA:19801"/>
        <dbReference type="ChEBI" id="CHEBI:15378"/>
        <dbReference type="ChEBI" id="CHEBI:30616"/>
        <dbReference type="ChEBI" id="CHEBI:33019"/>
        <dbReference type="ChEBI" id="CHEBI:57328"/>
        <dbReference type="ChEBI" id="CHEBI:61723"/>
        <dbReference type="EC" id="2.7.7.3"/>
    </reaction>
</comment>
<feature type="domain" description="Cytidyltransferase-like" evidence="11">
    <location>
        <begin position="10"/>
        <end position="138"/>
    </location>
</feature>
<dbReference type="PANTHER" id="PTHR21342:SF1">
    <property type="entry name" value="PHOSPHOPANTETHEINE ADENYLYLTRANSFERASE"/>
    <property type="match status" value="1"/>
</dbReference>